<evidence type="ECO:0000313" key="3">
    <source>
        <dbReference type="Proteomes" id="UP000199213"/>
    </source>
</evidence>
<gene>
    <name evidence="2" type="ORF">SAMN04487820_106271</name>
</gene>
<feature type="region of interest" description="Disordered" evidence="1">
    <location>
        <begin position="104"/>
        <end position="125"/>
    </location>
</feature>
<sequence>MARRLEWRKLRVCNVRVIVKTLGVAIGDRSSEPRRGRLGGGRTEKQAFDALVRGRPSRDRGKSVVGRGTDHARRGNRSAASGVAPGSFFLCAPALAACAETGFPNAGSSESTPDTRGRPVRGRPSHVRYRLRRRRADMLKSTGRSNRACPARSSGRSVCRGRRGRRRLCEVPLSADGISGHGAPAARGRGSARSCPRAAAIRDARSPPTPC</sequence>
<feature type="region of interest" description="Disordered" evidence="1">
    <location>
        <begin position="139"/>
        <end position="158"/>
    </location>
</feature>
<feature type="region of interest" description="Disordered" evidence="1">
    <location>
        <begin position="179"/>
        <end position="211"/>
    </location>
</feature>
<keyword evidence="3" id="KW-1185">Reference proteome</keyword>
<feature type="compositionally biased region" description="Basic and acidic residues" evidence="1">
    <location>
        <begin position="56"/>
        <end position="73"/>
    </location>
</feature>
<dbReference type="EMBL" id="FNFM01000006">
    <property type="protein sequence ID" value="SDK31283.1"/>
    <property type="molecule type" value="Genomic_DNA"/>
</dbReference>
<evidence type="ECO:0000313" key="2">
    <source>
        <dbReference type="EMBL" id="SDK31283.1"/>
    </source>
</evidence>
<reference evidence="3" key="1">
    <citation type="submission" date="2016-10" db="EMBL/GenBank/DDBJ databases">
        <authorList>
            <person name="Varghese N."/>
            <person name="Submissions S."/>
        </authorList>
    </citation>
    <scope>NUCLEOTIDE SEQUENCE [LARGE SCALE GENOMIC DNA]</scope>
    <source>
        <strain evidence="3">DSM 45460</strain>
    </source>
</reference>
<proteinExistence type="predicted"/>
<organism evidence="2 3">
    <name type="scientific">Actinopolyspora mzabensis</name>
    <dbReference type="NCBI Taxonomy" id="995066"/>
    <lineage>
        <taxon>Bacteria</taxon>
        <taxon>Bacillati</taxon>
        <taxon>Actinomycetota</taxon>
        <taxon>Actinomycetes</taxon>
        <taxon>Actinopolysporales</taxon>
        <taxon>Actinopolysporaceae</taxon>
        <taxon>Actinopolyspora</taxon>
    </lineage>
</organism>
<dbReference type="Proteomes" id="UP000199213">
    <property type="component" value="Unassembled WGS sequence"/>
</dbReference>
<dbReference type="AlphaFoldDB" id="A0A1G9AVP1"/>
<feature type="region of interest" description="Disordered" evidence="1">
    <location>
        <begin position="54"/>
        <end position="80"/>
    </location>
</feature>
<feature type="compositionally biased region" description="Low complexity" evidence="1">
    <location>
        <begin position="181"/>
        <end position="199"/>
    </location>
</feature>
<name>A0A1G9AVP1_ACTMZ</name>
<evidence type="ECO:0000256" key="1">
    <source>
        <dbReference type="SAM" id="MobiDB-lite"/>
    </source>
</evidence>
<accession>A0A1G9AVP1</accession>
<protein>
    <submittedName>
        <fullName evidence="2">Uncharacterized protein</fullName>
    </submittedName>
</protein>